<dbReference type="Proteomes" id="UP000195442">
    <property type="component" value="Unassembled WGS sequence"/>
</dbReference>
<reference evidence="2" key="1">
    <citation type="submission" date="2017-02" db="EMBL/GenBank/DDBJ databases">
        <authorList>
            <person name="Daims H."/>
        </authorList>
    </citation>
    <scope>NUCLEOTIDE SEQUENCE [LARGE SCALE GENOMIC DNA]</scope>
</reference>
<gene>
    <name evidence="1" type="ORF">CRENPOLYSF2_4470003</name>
</gene>
<sequence>MSLLGVNKMAWFVAHKLFGFKVSKDLSESNYTLLTVCFANDPI</sequence>
<accession>A0A1R4HGJ4</accession>
<protein>
    <submittedName>
        <fullName evidence="1">Uncharacterized protein</fullName>
    </submittedName>
</protein>
<evidence type="ECO:0000313" key="1">
    <source>
        <dbReference type="EMBL" id="SJM94990.1"/>
    </source>
</evidence>
<organism evidence="1 2">
    <name type="scientific">Crenothrix polyspora</name>
    <dbReference type="NCBI Taxonomy" id="360316"/>
    <lineage>
        <taxon>Bacteria</taxon>
        <taxon>Pseudomonadati</taxon>
        <taxon>Pseudomonadota</taxon>
        <taxon>Gammaproteobacteria</taxon>
        <taxon>Methylococcales</taxon>
        <taxon>Crenotrichaceae</taxon>
        <taxon>Crenothrix</taxon>
    </lineage>
</organism>
<dbReference type="AlphaFoldDB" id="A0A1R4HGJ4"/>
<proteinExistence type="predicted"/>
<dbReference type="EMBL" id="FUKJ01000387">
    <property type="protein sequence ID" value="SJM94990.1"/>
    <property type="molecule type" value="Genomic_DNA"/>
</dbReference>
<name>A0A1R4HGJ4_9GAMM</name>
<evidence type="ECO:0000313" key="2">
    <source>
        <dbReference type="Proteomes" id="UP000195442"/>
    </source>
</evidence>
<keyword evidence="2" id="KW-1185">Reference proteome</keyword>